<protein>
    <recommendedName>
        <fullName evidence="1">Cupin type-2 domain-containing protein</fullName>
    </recommendedName>
</protein>
<gene>
    <name evidence="2" type="ORF">COS52_04520</name>
</gene>
<feature type="domain" description="Cupin type-2" evidence="1">
    <location>
        <begin position="53"/>
        <end position="101"/>
    </location>
</feature>
<evidence type="ECO:0000313" key="2">
    <source>
        <dbReference type="EMBL" id="PIV08095.1"/>
    </source>
</evidence>
<dbReference type="SUPFAM" id="SSF51182">
    <property type="entry name" value="RmlC-like cupins"/>
    <property type="match status" value="1"/>
</dbReference>
<dbReference type="Pfam" id="PF07883">
    <property type="entry name" value="Cupin_2"/>
    <property type="match status" value="1"/>
</dbReference>
<dbReference type="Proteomes" id="UP000230119">
    <property type="component" value="Unassembled WGS sequence"/>
</dbReference>
<dbReference type="InterPro" id="IPR014710">
    <property type="entry name" value="RmlC-like_jellyroll"/>
</dbReference>
<dbReference type="Gene3D" id="2.60.120.10">
    <property type="entry name" value="Jelly Rolls"/>
    <property type="match status" value="1"/>
</dbReference>
<sequence length="123" mass="13787">MKITEVIEELKKKYPGKKILLNNRQNCTEILCEIDPTSLHPDHSVAIAVIDKTIAHYHDTSEETYKVIKGVLSLSVDGKKYVLNNGQTMAIKPGLIHEATGDEAWVQITSTPGWKQKDHHAVE</sequence>
<reference evidence="3" key="1">
    <citation type="submission" date="2017-09" db="EMBL/GenBank/DDBJ databases">
        <title>Depth-based differentiation of microbial function through sediment-hosted aquifers and enrichment of novel symbionts in the deep terrestrial subsurface.</title>
        <authorList>
            <person name="Probst A.J."/>
            <person name="Ladd B."/>
            <person name="Jarett J.K."/>
            <person name="Geller-Mcgrath D.E."/>
            <person name="Sieber C.M.K."/>
            <person name="Emerson J.B."/>
            <person name="Anantharaman K."/>
            <person name="Thomas B.C."/>
            <person name="Malmstrom R."/>
            <person name="Stieglmeier M."/>
            <person name="Klingl A."/>
            <person name="Woyke T."/>
            <person name="Ryan C.M."/>
            <person name="Banfield J.F."/>
        </authorList>
    </citation>
    <scope>NUCLEOTIDE SEQUENCE [LARGE SCALE GENOMIC DNA]</scope>
</reference>
<dbReference type="InterPro" id="IPR011051">
    <property type="entry name" value="RmlC_Cupin_sf"/>
</dbReference>
<comment type="caution">
    <text evidence="2">The sequence shown here is derived from an EMBL/GenBank/DDBJ whole genome shotgun (WGS) entry which is preliminary data.</text>
</comment>
<accession>A0A2M7BRH8</accession>
<dbReference type="InterPro" id="IPR013096">
    <property type="entry name" value="Cupin_2"/>
</dbReference>
<name>A0A2M7BRH8_9BACT</name>
<dbReference type="EMBL" id="PEVA01000187">
    <property type="protein sequence ID" value="PIV08095.1"/>
    <property type="molecule type" value="Genomic_DNA"/>
</dbReference>
<evidence type="ECO:0000313" key="3">
    <source>
        <dbReference type="Proteomes" id="UP000230119"/>
    </source>
</evidence>
<evidence type="ECO:0000259" key="1">
    <source>
        <dbReference type="Pfam" id="PF07883"/>
    </source>
</evidence>
<proteinExistence type="predicted"/>
<dbReference type="AlphaFoldDB" id="A0A2M7BRH8"/>
<organism evidence="2 3">
    <name type="scientific">Candidatus Roizmanbacteria bacterium CG03_land_8_20_14_0_80_39_12</name>
    <dbReference type="NCBI Taxonomy" id="1974847"/>
    <lineage>
        <taxon>Bacteria</taxon>
        <taxon>Candidatus Roizmaniibacteriota</taxon>
    </lineage>
</organism>